<proteinExistence type="predicted"/>
<evidence type="ECO:0000256" key="2">
    <source>
        <dbReference type="ARBA" id="ARBA00023015"/>
    </source>
</evidence>
<dbReference type="InterPro" id="IPR003340">
    <property type="entry name" value="B3_DNA-bd"/>
</dbReference>
<dbReference type="SUPFAM" id="SSF101936">
    <property type="entry name" value="DNA-binding pseudobarrel domain"/>
    <property type="match status" value="1"/>
</dbReference>
<dbReference type="Gene3D" id="2.40.330.10">
    <property type="entry name" value="DNA-binding pseudobarrel domain"/>
    <property type="match status" value="1"/>
</dbReference>
<dbReference type="EMBL" id="JAUUTY010000006">
    <property type="protein sequence ID" value="KAK1617068.1"/>
    <property type="molecule type" value="Genomic_DNA"/>
</dbReference>
<keyword evidence="8" id="KW-1185">Reference proteome</keyword>
<keyword evidence="2" id="KW-0805">Transcription regulation</keyword>
<protein>
    <recommendedName>
        <fullName evidence="6">TF-B3 domain-containing protein</fullName>
    </recommendedName>
</protein>
<evidence type="ECO:0000313" key="7">
    <source>
        <dbReference type="EMBL" id="KAK1617068.1"/>
    </source>
</evidence>
<comment type="caution">
    <text evidence="7">The sequence shown here is derived from an EMBL/GenBank/DDBJ whole genome shotgun (WGS) entry which is preliminary data.</text>
</comment>
<gene>
    <name evidence="7" type="ORF">QYE76_022585</name>
</gene>
<dbReference type="GO" id="GO:0005634">
    <property type="term" value="C:nucleus"/>
    <property type="evidence" value="ECO:0007669"/>
    <property type="project" value="UniProtKB-SubCell"/>
</dbReference>
<dbReference type="PROSITE" id="PS50863">
    <property type="entry name" value="B3"/>
    <property type="match status" value="1"/>
</dbReference>
<name>A0AAD8RD12_LOLMU</name>
<keyword evidence="5" id="KW-0539">Nucleus</keyword>
<evidence type="ECO:0000256" key="4">
    <source>
        <dbReference type="ARBA" id="ARBA00023163"/>
    </source>
</evidence>
<evidence type="ECO:0000256" key="1">
    <source>
        <dbReference type="ARBA" id="ARBA00004123"/>
    </source>
</evidence>
<feature type="domain" description="TF-B3" evidence="6">
    <location>
        <begin position="1"/>
        <end position="40"/>
    </location>
</feature>
<sequence>MYLHTGWDKFARDLALEPGCQLTFLYEGDGEMIVKVFDDTACRRHYHTGESGSNTIPAAEFKLPAFNFDDSDDSQFDEWNEAFIADMEAEAVEQAAQWGEEEQFQGDQEQAAILASFNTQCFRGLHEEEVEETNDANFEHVVEISGQRVATQEASCILMAAERQRLLELNAQRQVETATHEQARLAQNEESRQ</sequence>
<keyword evidence="3" id="KW-0238">DNA-binding</keyword>
<dbReference type="GO" id="GO:0003677">
    <property type="term" value="F:DNA binding"/>
    <property type="evidence" value="ECO:0007669"/>
    <property type="project" value="UniProtKB-KW"/>
</dbReference>
<organism evidence="7 8">
    <name type="scientific">Lolium multiflorum</name>
    <name type="common">Italian ryegrass</name>
    <name type="synonym">Lolium perenne subsp. multiflorum</name>
    <dbReference type="NCBI Taxonomy" id="4521"/>
    <lineage>
        <taxon>Eukaryota</taxon>
        <taxon>Viridiplantae</taxon>
        <taxon>Streptophyta</taxon>
        <taxon>Embryophyta</taxon>
        <taxon>Tracheophyta</taxon>
        <taxon>Spermatophyta</taxon>
        <taxon>Magnoliopsida</taxon>
        <taxon>Liliopsida</taxon>
        <taxon>Poales</taxon>
        <taxon>Poaceae</taxon>
        <taxon>BOP clade</taxon>
        <taxon>Pooideae</taxon>
        <taxon>Poodae</taxon>
        <taxon>Poeae</taxon>
        <taxon>Poeae Chloroplast Group 2 (Poeae type)</taxon>
        <taxon>Loliodinae</taxon>
        <taxon>Loliinae</taxon>
        <taxon>Lolium</taxon>
    </lineage>
</organism>
<dbReference type="InterPro" id="IPR015300">
    <property type="entry name" value="DNA-bd_pseudobarrel_sf"/>
</dbReference>
<reference evidence="7" key="1">
    <citation type="submission" date="2023-07" db="EMBL/GenBank/DDBJ databases">
        <title>A chromosome-level genome assembly of Lolium multiflorum.</title>
        <authorList>
            <person name="Chen Y."/>
            <person name="Copetti D."/>
            <person name="Kolliker R."/>
            <person name="Studer B."/>
        </authorList>
    </citation>
    <scope>NUCLEOTIDE SEQUENCE</scope>
    <source>
        <strain evidence="7">02402/16</strain>
        <tissue evidence="7">Leaf</tissue>
    </source>
</reference>
<evidence type="ECO:0000256" key="3">
    <source>
        <dbReference type="ARBA" id="ARBA00023125"/>
    </source>
</evidence>
<evidence type="ECO:0000256" key="5">
    <source>
        <dbReference type="ARBA" id="ARBA00023242"/>
    </source>
</evidence>
<evidence type="ECO:0000259" key="6">
    <source>
        <dbReference type="PROSITE" id="PS50863"/>
    </source>
</evidence>
<dbReference type="AlphaFoldDB" id="A0AAD8RD12"/>
<keyword evidence="4" id="KW-0804">Transcription</keyword>
<accession>A0AAD8RD12</accession>
<dbReference type="Proteomes" id="UP001231189">
    <property type="component" value="Unassembled WGS sequence"/>
</dbReference>
<comment type="subcellular location">
    <subcellularLocation>
        <location evidence="1">Nucleus</location>
    </subcellularLocation>
</comment>
<evidence type="ECO:0000313" key="8">
    <source>
        <dbReference type="Proteomes" id="UP001231189"/>
    </source>
</evidence>